<feature type="compositionally biased region" description="Low complexity" evidence="1">
    <location>
        <begin position="774"/>
        <end position="786"/>
    </location>
</feature>
<comment type="caution">
    <text evidence="3">The sequence shown here is derived from an EMBL/GenBank/DDBJ whole genome shotgun (WGS) entry which is preliminary data.</text>
</comment>
<feature type="transmembrane region" description="Helical" evidence="2">
    <location>
        <begin position="809"/>
        <end position="832"/>
    </location>
</feature>
<evidence type="ECO:0000256" key="1">
    <source>
        <dbReference type="SAM" id="MobiDB-lite"/>
    </source>
</evidence>
<keyword evidence="2" id="KW-0812">Transmembrane</keyword>
<evidence type="ECO:0008006" key="5">
    <source>
        <dbReference type="Google" id="ProtNLM"/>
    </source>
</evidence>
<evidence type="ECO:0000313" key="4">
    <source>
        <dbReference type="Proteomes" id="UP000309893"/>
    </source>
</evidence>
<dbReference type="Proteomes" id="UP000309893">
    <property type="component" value="Unassembled WGS sequence"/>
</dbReference>
<reference evidence="3 4" key="1">
    <citation type="submission" date="2019-04" db="EMBL/GenBank/DDBJ databases">
        <title>Microbes associate with the intestines of laboratory mice.</title>
        <authorList>
            <person name="Navarre W."/>
            <person name="Wong E."/>
            <person name="Huang K."/>
            <person name="Tropini C."/>
            <person name="Ng K."/>
            <person name="Yu B."/>
        </authorList>
    </citation>
    <scope>NUCLEOTIDE SEQUENCE [LARGE SCALE GENOMIC DNA]</scope>
    <source>
        <strain evidence="3 4">NM46_B2-13</strain>
    </source>
</reference>
<evidence type="ECO:0000256" key="2">
    <source>
        <dbReference type="SAM" id="Phobius"/>
    </source>
</evidence>
<evidence type="ECO:0000313" key="3">
    <source>
        <dbReference type="EMBL" id="TGY36774.1"/>
    </source>
</evidence>
<organism evidence="3 4">
    <name type="scientific">Microbacterium laevaniformans</name>
    <dbReference type="NCBI Taxonomy" id="36807"/>
    <lineage>
        <taxon>Bacteria</taxon>
        <taxon>Bacillati</taxon>
        <taxon>Actinomycetota</taxon>
        <taxon>Actinomycetes</taxon>
        <taxon>Micrococcales</taxon>
        <taxon>Microbacteriaceae</taxon>
        <taxon>Microbacterium</taxon>
    </lineage>
</organism>
<feature type="region of interest" description="Disordered" evidence="1">
    <location>
        <begin position="774"/>
        <end position="806"/>
    </location>
</feature>
<protein>
    <recommendedName>
        <fullName evidence="5">PBP domain-containing protein</fullName>
    </recommendedName>
</protein>
<gene>
    <name evidence="3" type="ORF">E5344_09165</name>
</gene>
<dbReference type="SUPFAM" id="SSF53850">
    <property type="entry name" value="Periplasmic binding protein-like II"/>
    <property type="match status" value="1"/>
</dbReference>
<dbReference type="EMBL" id="SRYO01000005">
    <property type="protein sequence ID" value="TGY36774.1"/>
    <property type="molecule type" value="Genomic_DNA"/>
</dbReference>
<keyword evidence="2" id="KW-0472">Membrane</keyword>
<dbReference type="Gene3D" id="3.40.190.10">
    <property type="entry name" value="Periplasmic binding protein-like II"/>
    <property type="match status" value="1"/>
</dbReference>
<keyword evidence="2" id="KW-1133">Transmembrane helix</keyword>
<name>A0A4S2D8H0_9MICO</name>
<accession>A0A4S2D8H0</accession>
<dbReference type="OrthoDB" id="5107506at2"/>
<dbReference type="AlphaFoldDB" id="A0A4S2D8H0"/>
<proteinExistence type="predicted"/>
<dbReference type="RefSeq" id="WP_135949416.1">
    <property type="nucleotide sequence ID" value="NZ_SRYO01000005.1"/>
</dbReference>
<sequence length="843" mass="86666">MLPRTRRRTWFASGLTGVLTAGAVFALVAGLGVTIAPTGARAADSSQVTVTAKAQDRDLASAPMPDLAVTVSQTTDLVNQGITVSWTGAKQSQPPVPGSGGTNFLQIFQCWGDDPTDPTRPDRTTCEYGAFNRAGQTRDGARTPGSVAAQDQQYTAPGTNFFTPTITAIPFRSATGKVIATVVDGKKVPDAVSVNVNEFQTSYTTNEIPWAGSGRDGAGSVAFETHTALQSIGLGCGAAVGAGASATGAPCWLVVVPRGVNDVGETQNSSSGLFWDNWKHALAVRLQFRPIGAHCAIGAAERQLQGSELVANAIQSWQPTLCGQAGGAIYSHLTSVESNAVVAAAADPSAPLALTSQPLPVADGQKDPLAYAPIALTGLSVAFAVDRTAPNSSTAPGGVAERTNLPFTQMKLTPRLIAKLLTSSYVESLPYGADKTEIGYKDNANPGSNAYNLAEDPDFRSINDADWQYQGLRGLVFAGLLVPQGRSDGAVAIWKYILADADARAFLNGDPDPWGMKVNPWFSTNPRINPTGTALGIPMDNYPKADPIESPADKTEGTPPINLVTWRPYTNDYDSGGKLTLQGDALLLGSWDPQASPPKFSKTVRRLPGYQAVMSVTDLGASERYGVHTAALLNPAGTFVAPTTSSLTAAAAAMTPVAGSSGMVAFDPASPQAAAATDAYPLAMPVYAAARTDGKDAELRSSYASFIRYAVGAGQRPGSADGQLPEGYAPIPTAWVGAATEVADRIAAGPVAPSPQPSAPSSATVVRAPAPAAAAPLSSSDSSGTLPPQPAATGAAMSLSASTTPADPVAATGAVVPIALLAAVAAVIVSALTGRRRRMPSQT</sequence>